<evidence type="ECO:0000313" key="2">
    <source>
        <dbReference type="Proteomes" id="UP000228934"/>
    </source>
</evidence>
<name>A0A2G9SA48_AQUCT</name>
<dbReference type="AlphaFoldDB" id="A0A2G9SA48"/>
<keyword evidence="2" id="KW-1185">Reference proteome</keyword>
<accession>A0A2G9SA48</accession>
<proteinExistence type="predicted"/>
<dbReference type="OrthoDB" id="2011769at2759"/>
<organism evidence="1 2">
    <name type="scientific">Aquarana catesbeiana</name>
    <name type="common">American bullfrog</name>
    <name type="synonym">Rana catesbeiana</name>
    <dbReference type="NCBI Taxonomy" id="8400"/>
    <lineage>
        <taxon>Eukaryota</taxon>
        <taxon>Metazoa</taxon>
        <taxon>Chordata</taxon>
        <taxon>Craniata</taxon>
        <taxon>Vertebrata</taxon>
        <taxon>Euteleostomi</taxon>
        <taxon>Amphibia</taxon>
        <taxon>Batrachia</taxon>
        <taxon>Anura</taxon>
        <taxon>Neobatrachia</taxon>
        <taxon>Ranoidea</taxon>
        <taxon>Ranidae</taxon>
        <taxon>Aquarana</taxon>
    </lineage>
</organism>
<gene>
    <name evidence="1" type="ORF">AB205_0196920</name>
</gene>
<protein>
    <submittedName>
        <fullName evidence="1">Uncharacterized protein</fullName>
    </submittedName>
</protein>
<reference evidence="2" key="1">
    <citation type="journal article" date="2017" name="Nat. Commun.">
        <title>The North American bullfrog draft genome provides insight into hormonal regulation of long noncoding RNA.</title>
        <authorList>
            <person name="Hammond S.A."/>
            <person name="Warren R.L."/>
            <person name="Vandervalk B.P."/>
            <person name="Kucuk E."/>
            <person name="Khan H."/>
            <person name="Gibb E.A."/>
            <person name="Pandoh P."/>
            <person name="Kirk H."/>
            <person name="Zhao Y."/>
            <person name="Jones M."/>
            <person name="Mungall A.J."/>
            <person name="Coope R."/>
            <person name="Pleasance S."/>
            <person name="Moore R.A."/>
            <person name="Holt R.A."/>
            <person name="Round J.M."/>
            <person name="Ohora S."/>
            <person name="Walle B.V."/>
            <person name="Veldhoen N."/>
            <person name="Helbing C.C."/>
            <person name="Birol I."/>
        </authorList>
    </citation>
    <scope>NUCLEOTIDE SEQUENCE [LARGE SCALE GENOMIC DNA]</scope>
</reference>
<dbReference type="EMBL" id="KV925281">
    <property type="protein sequence ID" value="PIO36321.1"/>
    <property type="molecule type" value="Genomic_DNA"/>
</dbReference>
<dbReference type="Proteomes" id="UP000228934">
    <property type="component" value="Unassembled WGS sequence"/>
</dbReference>
<sequence>MAVGGVSKEQAVSAFLLSLLYCKCHHSSEECLWMYIQHLHSDNLTLIHLNAKDFEMTCCGN</sequence>
<evidence type="ECO:0000313" key="1">
    <source>
        <dbReference type="EMBL" id="PIO36321.1"/>
    </source>
</evidence>